<dbReference type="RefSeq" id="WP_109270453.1">
    <property type="nucleotide sequence ID" value="NZ_QFFF01000001.1"/>
</dbReference>
<keyword evidence="6 8" id="KW-0472">Membrane</keyword>
<name>A0A2U2J1V2_9SPHN</name>
<feature type="domain" description="TonB-dependent receptor-like beta-barrel" evidence="11">
    <location>
        <begin position="421"/>
        <end position="953"/>
    </location>
</feature>
<evidence type="ECO:0000256" key="4">
    <source>
        <dbReference type="ARBA" id="ARBA00022692"/>
    </source>
</evidence>
<comment type="caution">
    <text evidence="13">The sequence shown here is derived from an EMBL/GenBank/DDBJ whole genome shotgun (WGS) entry which is preliminary data.</text>
</comment>
<evidence type="ECO:0000256" key="10">
    <source>
        <dbReference type="SAM" id="SignalP"/>
    </source>
</evidence>
<keyword evidence="3 8" id="KW-1134">Transmembrane beta strand</keyword>
<keyword evidence="4 8" id="KW-0812">Transmembrane</keyword>
<dbReference type="InterPro" id="IPR000531">
    <property type="entry name" value="Beta-barrel_TonB"/>
</dbReference>
<evidence type="ECO:0000259" key="11">
    <source>
        <dbReference type="Pfam" id="PF00593"/>
    </source>
</evidence>
<dbReference type="InterPro" id="IPR039426">
    <property type="entry name" value="TonB-dep_rcpt-like"/>
</dbReference>
<dbReference type="OrthoDB" id="7051241at2"/>
<dbReference type="EMBL" id="QFFF01000001">
    <property type="protein sequence ID" value="PWG02313.1"/>
    <property type="molecule type" value="Genomic_DNA"/>
</dbReference>
<gene>
    <name evidence="13" type="ORF">DF286_05140</name>
</gene>
<keyword evidence="5 9" id="KW-0798">TonB box</keyword>
<feature type="domain" description="TonB-dependent receptor plug" evidence="12">
    <location>
        <begin position="60"/>
        <end position="175"/>
    </location>
</feature>
<proteinExistence type="inferred from homology"/>
<dbReference type="InterPro" id="IPR036942">
    <property type="entry name" value="Beta-barrel_TonB_sf"/>
</dbReference>
<organism evidence="13 14">
    <name type="scientific">Allosphingosinicella humi</name>
    <dbReference type="NCBI Taxonomy" id="2068657"/>
    <lineage>
        <taxon>Bacteria</taxon>
        <taxon>Pseudomonadati</taxon>
        <taxon>Pseudomonadota</taxon>
        <taxon>Alphaproteobacteria</taxon>
        <taxon>Sphingomonadales</taxon>
        <taxon>Sphingomonadaceae</taxon>
        <taxon>Allosphingosinicella</taxon>
    </lineage>
</organism>
<dbReference type="Gene3D" id="2.170.130.10">
    <property type="entry name" value="TonB-dependent receptor, plug domain"/>
    <property type="match status" value="1"/>
</dbReference>
<protein>
    <submittedName>
        <fullName evidence="13">TonB-dependent receptor</fullName>
    </submittedName>
</protein>
<keyword evidence="2 8" id="KW-0813">Transport</keyword>
<dbReference type="SUPFAM" id="SSF56935">
    <property type="entry name" value="Porins"/>
    <property type="match status" value="1"/>
</dbReference>
<comment type="subcellular location">
    <subcellularLocation>
        <location evidence="1 8">Cell outer membrane</location>
        <topology evidence="1 8">Multi-pass membrane protein</topology>
    </subcellularLocation>
</comment>
<dbReference type="Pfam" id="PF07715">
    <property type="entry name" value="Plug"/>
    <property type="match status" value="1"/>
</dbReference>
<comment type="similarity">
    <text evidence="8 9">Belongs to the TonB-dependent receptor family.</text>
</comment>
<evidence type="ECO:0000256" key="3">
    <source>
        <dbReference type="ARBA" id="ARBA00022452"/>
    </source>
</evidence>
<keyword evidence="14" id="KW-1185">Reference proteome</keyword>
<evidence type="ECO:0000313" key="14">
    <source>
        <dbReference type="Proteomes" id="UP000245916"/>
    </source>
</evidence>
<dbReference type="AlphaFoldDB" id="A0A2U2J1V2"/>
<evidence type="ECO:0000259" key="12">
    <source>
        <dbReference type="Pfam" id="PF07715"/>
    </source>
</evidence>
<dbReference type="InterPro" id="IPR037066">
    <property type="entry name" value="Plug_dom_sf"/>
</dbReference>
<dbReference type="Gene3D" id="2.40.170.20">
    <property type="entry name" value="TonB-dependent receptor, beta-barrel domain"/>
    <property type="match status" value="1"/>
</dbReference>
<accession>A0A2U2J1V2</accession>
<evidence type="ECO:0000256" key="9">
    <source>
        <dbReference type="RuleBase" id="RU003357"/>
    </source>
</evidence>
<evidence type="ECO:0000256" key="1">
    <source>
        <dbReference type="ARBA" id="ARBA00004571"/>
    </source>
</evidence>
<dbReference type="GO" id="GO:0009279">
    <property type="term" value="C:cell outer membrane"/>
    <property type="evidence" value="ECO:0007669"/>
    <property type="project" value="UniProtKB-SubCell"/>
</dbReference>
<evidence type="ECO:0000256" key="8">
    <source>
        <dbReference type="PROSITE-ProRule" id="PRU01360"/>
    </source>
</evidence>
<dbReference type="InterPro" id="IPR012910">
    <property type="entry name" value="Plug_dom"/>
</dbReference>
<dbReference type="PANTHER" id="PTHR47234">
    <property type="match status" value="1"/>
</dbReference>
<evidence type="ECO:0000256" key="2">
    <source>
        <dbReference type="ARBA" id="ARBA00022448"/>
    </source>
</evidence>
<dbReference type="PROSITE" id="PS52016">
    <property type="entry name" value="TONB_DEPENDENT_REC_3"/>
    <property type="match status" value="1"/>
</dbReference>
<evidence type="ECO:0000256" key="6">
    <source>
        <dbReference type="ARBA" id="ARBA00023136"/>
    </source>
</evidence>
<keyword evidence="7 8" id="KW-0998">Cell outer membrane</keyword>
<dbReference type="Pfam" id="PF00593">
    <property type="entry name" value="TonB_dep_Rec_b-barrel"/>
    <property type="match status" value="1"/>
</dbReference>
<feature type="signal peptide" evidence="10">
    <location>
        <begin position="1"/>
        <end position="27"/>
    </location>
</feature>
<feature type="chain" id="PRO_5015538407" evidence="10">
    <location>
        <begin position="28"/>
        <end position="994"/>
    </location>
</feature>
<evidence type="ECO:0000256" key="5">
    <source>
        <dbReference type="ARBA" id="ARBA00023077"/>
    </source>
</evidence>
<evidence type="ECO:0000313" key="13">
    <source>
        <dbReference type="EMBL" id="PWG02313.1"/>
    </source>
</evidence>
<keyword evidence="13" id="KW-0675">Receptor</keyword>
<dbReference type="PANTHER" id="PTHR47234:SF2">
    <property type="entry name" value="TONB-DEPENDENT RECEPTOR"/>
    <property type="match status" value="1"/>
</dbReference>
<dbReference type="Proteomes" id="UP000245916">
    <property type="component" value="Unassembled WGS sequence"/>
</dbReference>
<sequence length="994" mass="106091">MDNRLRQRLMASTLLIGIAGGAAPAFAQDAAVAPSEESAVAADSGNAIVVTGSRIARPEIDSVSPIQVVSQEAIQNSGVTNIQDLLLENPVFGTPALSRTNSAFLTSGTGAATVDLRDLGSDRTLVLINGRRVVAGLPGSSTVDLNVIPTQFIERVDILTGGASSLYGSDAVAGVVNFVYKTDFEGLVADAQYGITERGDDANYRVNLTYGGNFADNRGNLMVHMGYTKQEGLLSRDRKNTVYDDADKWAYFTGDPADFGTSVEPYFSSFAPQGRFVANGRSFTYDANNNLKEGFSTNGPNGDGVGADGFNRQFYRTIAVPVERYLFAARGNYEVTDDINFFAEGTYANTNSSREIEPYPLGSDDIFSSSGGLVPIETLVDGVVRVNPFVPAAIAAAAVDEDGDGLRDISFSKRLADLGSRNGSTNRDFYRVATGFEGSIFDDFRWDVSYVYGRTTESQQSNGQPNVLNFANALAAVQDIDDLNNNGSTTDVICASAEARAQGCVPVNIFGFNSISPEAARYIAAEQSYNTSISQHVVSANLSGSLLTLPAGDLGVAIGTEYRKESSSENWDALTNAGLNAGNALPDTSGSFDVKEVYGEINVPILADTPFFDMLALRAAARLSDYSTVGTVYTYNVGAEWSPIPDIKFRGGYARSVRAPNVGELFTGPSQTFPSGLVDPCAGIGLTGGGVIGDNCRADAGVLANIRQNGEFTLNQSDRQGISGFNSGNPNLNEEKSDSYTVGVAINPRSIDALRNLTLTADYYNISIKDAIVSPPRQFILDQCYGGGDASFCDLIDRRATNTAINSAGSLEYIDSPLFNGGKLKVEGLDVAVAYTTAFGALDPDGRLSGRIAYTHLFDGFVVPVPGADKDPFVGEVGNSKDRFTANLGYGQDDFSLNFTGTYVGKAREDDQLLAAYGLEPDAIKIGSEFYLDSQARFIADERFEFYVGVDNLLDNKAPRLLSGTSFNTTGTDTAADVYDVFGRRFYAGVQVRF</sequence>
<evidence type="ECO:0000256" key="7">
    <source>
        <dbReference type="ARBA" id="ARBA00023237"/>
    </source>
</evidence>
<keyword evidence="10" id="KW-0732">Signal</keyword>
<reference evidence="13 14" key="1">
    <citation type="submission" date="2018-05" db="EMBL/GenBank/DDBJ databases">
        <title>Genome of Sphingosinicella humi QZX222.</title>
        <authorList>
            <person name="Qiao Z."/>
            <person name="Wang G."/>
        </authorList>
    </citation>
    <scope>NUCLEOTIDE SEQUENCE [LARGE SCALE GENOMIC DNA]</scope>
    <source>
        <strain evidence="13 14">QZX222</strain>
    </source>
</reference>